<name>B9WIB2_CANDC</name>
<evidence type="ECO:0000256" key="1">
    <source>
        <dbReference type="SAM" id="Phobius"/>
    </source>
</evidence>
<reference evidence="3 4" key="1">
    <citation type="journal article" date="2009" name="Genome Res.">
        <title>Comparative genomics of the fungal pathogens Candida dubliniensis and Candida albicans.</title>
        <authorList>
            <person name="Jackson A.P."/>
            <person name="Gamble J.A."/>
            <person name="Yeomans T."/>
            <person name="Moran G.P."/>
            <person name="Saunders D."/>
            <person name="Harris D."/>
            <person name="Aslett M."/>
            <person name="Barrell J.F."/>
            <person name="Butler G."/>
            <person name="Citiulo F."/>
            <person name="Coleman D.C."/>
            <person name="de Groot P.W.J."/>
            <person name="Goodwin T.J."/>
            <person name="Quail M.A."/>
            <person name="McQuillan J."/>
            <person name="Munro C.A."/>
            <person name="Pain A."/>
            <person name="Poulter R.T."/>
            <person name="Rajandream M.A."/>
            <person name="Renauld H."/>
            <person name="Spiering M.J."/>
            <person name="Tivey A."/>
            <person name="Gow N.A.R."/>
            <person name="Barrell B."/>
            <person name="Sullivan D.J."/>
            <person name="Berriman M."/>
        </authorList>
    </citation>
    <scope>NUCLEOTIDE SEQUENCE [LARGE SCALE GENOMIC DNA]</scope>
    <source>
        <strain evidence="4">CD36 / ATCC MYA-646 / CBS 7987 / NCPF 3949 / NRRL Y-17841</strain>
    </source>
</reference>
<organism evidence="3 4">
    <name type="scientific">Candida dubliniensis (strain CD36 / ATCC MYA-646 / CBS 7987 / NCPF 3949 / NRRL Y-17841)</name>
    <name type="common">Yeast</name>
    <dbReference type="NCBI Taxonomy" id="573826"/>
    <lineage>
        <taxon>Eukaryota</taxon>
        <taxon>Fungi</taxon>
        <taxon>Dikarya</taxon>
        <taxon>Ascomycota</taxon>
        <taxon>Saccharomycotina</taxon>
        <taxon>Pichiomycetes</taxon>
        <taxon>Debaryomycetaceae</taxon>
        <taxon>Candida/Lodderomyces clade</taxon>
        <taxon>Candida</taxon>
    </lineage>
</organism>
<dbReference type="GO" id="GO:0016020">
    <property type="term" value="C:membrane"/>
    <property type="evidence" value="ECO:0007669"/>
    <property type="project" value="GOC"/>
</dbReference>
<dbReference type="HOGENOM" id="CLU_1204625_0_0_1"/>
<dbReference type="OrthoDB" id="28748at2759"/>
<dbReference type="CGD" id="CAL0000170729">
    <property type="gene designation" value="Cd36_60220"/>
</dbReference>
<keyword evidence="1" id="KW-1133">Transmembrane helix</keyword>
<gene>
    <name evidence="2" type="ordered locus">Cd36_60220</name>
    <name evidence="3" type="ORF">CD36_60220</name>
</gene>
<keyword evidence="1" id="KW-0812">Transmembrane</keyword>
<dbReference type="UniPathway" id="UPA00196"/>
<evidence type="ECO:0000313" key="2">
    <source>
        <dbReference type="CGD" id="CAL0000170729"/>
    </source>
</evidence>
<feature type="transmembrane region" description="Helical" evidence="1">
    <location>
        <begin position="208"/>
        <end position="227"/>
    </location>
</feature>
<dbReference type="VEuPathDB" id="FungiDB:CD36_60220"/>
<feature type="transmembrane region" description="Helical" evidence="1">
    <location>
        <begin position="18"/>
        <end position="36"/>
    </location>
</feature>
<accession>B9WIB2</accession>
<dbReference type="RefSeq" id="XP_002420824.1">
    <property type="nucleotide sequence ID" value="XM_002420779.1"/>
</dbReference>
<sequence length="231" mass="25661">MSAIKTKPNPTITNARRIIILVTILLVLPFAGYYYLEHSTTSSVFIEEPIFQQVHVSIVSDGNKKIDLGIESLFDEIIPAEFKDRLGITTNIQNNIELFKSNSSVLEPSEIPYLINLDELYSTNNLNYVIFLPQNGLTIKDSTTNSFTVEGFGTIGILNDWSLQKKDLLPLLNIFKSNLIRTLKQSQSATPKGVSTEITSFTPMDHKLAVFLPILGPIGISILNGLANFSK</sequence>
<keyword evidence="4" id="KW-1185">Reference proteome</keyword>
<dbReference type="AlphaFoldDB" id="B9WIB2"/>
<proteinExistence type="predicted"/>
<keyword evidence="1" id="KW-0472">Membrane</keyword>
<dbReference type="GeneID" id="8048708"/>
<dbReference type="Proteomes" id="UP000002605">
    <property type="component" value="Chromosome 6"/>
</dbReference>
<dbReference type="GO" id="GO:0006506">
    <property type="term" value="P:GPI anchor biosynthetic process"/>
    <property type="evidence" value="ECO:0007669"/>
    <property type="project" value="UniProtKB-UniPathway"/>
</dbReference>
<dbReference type="KEGG" id="cdu:CD36_60220"/>
<evidence type="ECO:0000313" key="4">
    <source>
        <dbReference type="Proteomes" id="UP000002605"/>
    </source>
</evidence>
<evidence type="ECO:0000313" key="3">
    <source>
        <dbReference type="EMBL" id="CAX40976.1"/>
    </source>
</evidence>
<protein>
    <submittedName>
        <fullName evidence="3">Uncharacterized protein</fullName>
    </submittedName>
</protein>
<dbReference type="EMBL" id="FM992693">
    <property type="protein sequence ID" value="CAX40976.1"/>
    <property type="molecule type" value="Genomic_DNA"/>
</dbReference>